<protein>
    <submittedName>
        <fullName evidence="2">P-loop containing nucleoside triphosphate hydrolase protein</fullName>
    </submittedName>
</protein>
<dbReference type="PANTHER" id="PTHR47691:SF3">
    <property type="entry name" value="HTH-TYPE TRANSCRIPTIONAL REGULATOR RV0890C-RELATED"/>
    <property type="match status" value="1"/>
</dbReference>
<reference evidence="2" key="1">
    <citation type="submission" date="2023-03" db="EMBL/GenBank/DDBJ databases">
        <title>Massive genome expansion in bonnet fungi (Mycena s.s.) driven by repeated elements and novel gene families across ecological guilds.</title>
        <authorList>
            <consortium name="Lawrence Berkeley National Laboratory"/>
            <person name="Harder C.B."/>
            <person name="Miyauchi S."/>
            <person name="Viragh M."/>
            <person name="Kuo A."/>
            <person name="Thoen E."/>
            <person name="Andreopoulos B."/>
            <person name="Lu D."/>
            <person name="Skrede I."/>
            <person name="Drula E."/>
            <person name="Henrissat B."/>
            <person name="Morin E."/>
            <person name="Kohler A."/>
            <person name="Barry K."/>
            <person name="LaButti K."/>
            <person name="Morin E."/>
            <person name="Salamov A."/>
            <person name="Lipzen A."/>
            <person name="Mereny Z."/>
            <person name="Hegedus B."/>
            <person name="Baldrian P."/>
            <person name="Stursova M."/>
            <person name="Weitz H."/>
            <person name="Taylor A."/>
            <person name="Grigoriev I.V."/>
            <person name="Nagy L.G."/>
            <person name="Martin F."/>
            <person name="Kauserud H."/>
        </authorList>
    </citation>
    <scope>NUCLEOTIDE SEQUENCE</scope>
    <source>
        <strain evidence="2">CBHHK002</strain>
    </source>
</reference>
<dbReference type="Proteomes" id="UP001218218">
    <property type="component" value="Unassembled WGS sequence"/>
</dbReference>
<evidence type="ECO:0000313" key="3">
    <source>
        <dbReference type="Proteomes" id="UP001218218"/>
    </source>
</evidence>
<organism evidence="2 3">
    <name type="scientific">Mycena albidolilacea</name>
    <dbReference type="NCBI Taxonomy" id="1033008"/>
    <lineage>
        <taxon>Eukaryota</taxon>
        <taxon>Fungi</taxon>
        <taxon>Dikarya</taxon>
        <taxon>Basidiomycota</taxon>
        <taxon>Agaricomycotina</taxon>
        <taxon>Agaricomycetes</taxon>
        <taxon>Agaricomycetidae</taxon>
        <taxon>Agaricales</taxon>
        <taxon>Marasmiineae</taxon>
        <taxon>Mycenaceae</taxon>
        <taxon>Mycena</taxon>
    </lineage>
</organism>
<feature type="domain" description="Novel STAND NTPase 1" evidence="1">
    <location>
        <begin position="4"/>
        <end position="142"/>
    </location>
</feature>
<evidence type="ECO:0000313" key="2">
    <source>
        <dbReference type="EMBL" id="KAJ7343100.1"/>
    </source>
</evidence>
<dbReference type="InterPro" id="IPR049052">
    <property type="entry name" value="nSTAND1"/>
</dbReference>
<dbReference type="Gene3D" id="3.40.50.300">
    <property type="entry name" value="P-loop containing nucleotide triphosphate hydrolases"/>
    <property type="match status" value="1"/>
</dbReference>
<sequence length="344" mass="37733">PASPQIFHGRESELQDLVNTLLAEPARVAILGPGGMGKTTLAVAALHSPQVVDKYPTRHFIPCDSAQANDALVATIASHLGLEASQGSAKYIVHHLTMQPPCMLVLDNFETPWEPLDGRAKVEEFLSLLTDVPHVALLITIRGAERPSKVQWTHPFLHPLSPLSSSAAHQIFIEIADEIHDGSEVDKLLEITDNIPLAVQLVADMAASEGCQATLERWKIESTALFSAGYDKQSNLEISIQLSLSSPRLTYLPHAADLLSLMSLLSDGISDIDLIQSKPPIPEILKCKSTLVRTSLAYADHAGRLKVLAPIRDYMQISRPPSPHLVRPLRKYFISLIELWRTSL</sequence>
<feature type="non-terminal residue" evidence="2">
    <location>
        <position position="1"/>
    </location>
</feature>
<keyword evidence="3" id="KW-1185">Reference proteome</keyword>
<dbReference type="AlphaFoldDB" id="A0AAD7EQJ8"/>
<gene>
    <name evidence="2" type="ORF">DFH08DRAFT_1009385</name>
</gene>
<evidence type="ECO:0000259" key="1">
    <source>
        <dbReference type="Pfam" id="PF20703"/>
    </source>
</evidence>
<keyword evidence="2" id="KW-0378">Hydrolase</keyword>
<dbReference type="InterPro" id="IPR027417">
    <property type="entry name" value="P-loop_NTPase"/>
</dbReference>
<comment type="caution">
    <text evidence="2">The sequence shown here is derived from an EMBL/GenBank/DDBJ whole genome shotgun (WGS) entry which is preliminary data.</text>
</comment>
<dbReference type="Pfam" id="PF20703">
    <property type="entry name" value="nSTAND1"/>
    <property type="match status" value="1"/>
</dbReference>
<dbReference type="PRINTS" id="PR00364">
    <property type="entry name" value="DISEASERSIST"/>
</dbReference>
<dbReference type="GO" id="GO:0016787">
    <property type="term" value="F:hydrolase activity"/>
    <property type="evidence" value="ECO:0007669"/>
    <property type="project" value="UniProtKB-KW"/>
</dbReference>
<accession>A0AAD7EQJ8</accession>
<proteinExistence type="predicted"/>
<dbReference type="PANTHER" id="PTHR47691">
    <property type="entry name" value="REGULATOR-RELATED"/>
    <property type="match status" value="1"/>
</dbReference>
<dbReference type="EMBL" id="JARIHO010000023">
    <property type="protein sequence ID" value="KAJ7343100.1"/>
    <property type="molecule type" value="Genomic_DNA"/>
</dbReference>
<dbReference type="SUPFAM" id="SSF52540">
    <property type="entry name" value="P-loop containing nucleoside triphosphate hydrolases"/>
    <property type="match status" value="1"/>
</dbReference>
<name>A0AAD7EQJ8_9AGAR</name>
<feature type="non-terminal residue" evidence="2">
    <location>
        <position position="344"/>
    </location>
</feature>